<evidence type="ECO:0000256" key="1">
    <source>
        <dbReference type="SAM" id="MobiDB-lite"/>
    </source>
</evidence>
<evidence type="ECO:0000313" key="2">
    <source>
        <dbReference type="EMBL" id="GFO95018.1"/>
    </source>
</evidence>
<comment type="caution">
    <text evidence="2">The sequence shown here is derived from an EMBL/GenBank/DDBJ whole genome shotgun (WGS) entry which is preliminary data.</text>
</comment>
<dbReference type="Proteomes" id="UP000660047">
    <property type="component" value="Unassembled WGS sequence"/>
</dbReference>
<name>A0AAI9K3X2_9FIRM</name>
<dbReference type="AlphaFoldDB" id="A0AAI9K3X2"/>
<sequence length="187" mass="21368">MPILKNKTPGSFVMIGKDILKNTDLKLVDRGMLATLLSLPDKWDFSIVGLAKILPEGKSAIQASLSRLEHSGYLTRTQERGEHGKYGDTFLEVHQVPISPCTENLCTDNRHTEKQDAEKRYTENMSQFKNKVSNNNELKNKQYSQRASEKRGGYDSGNDRDKDKRIPKKYNRTDEKWTDAEAELYGL</sequence>
<organism evidence="2 3">
    <name type="scientific">Coprococcus eutactus</name>
    <dbReference type="NCBI Taxonomy" id="33043"/>
    <lineage>
        <taxon>Bacteria</taxon>
        <taxon>Bacillati</taxon>
        <taxon>Bacillota</taxon>
        <taxon>Clostridia</taxon>
        <taxon>Lachnospirales</taxon>
        <taxon>Lachnospiraceae</taxon>
        <taxon>Coprococcus</taxon>
    </lineage>
</organism>
<feature type="compositionally biased region" description="Basic and acidic residues" evidence="1">
    <location>
        <begin position="147"/>
        <end position="164"/>
    </location>
</feature>
<dbReference type="EMBL" id="BLYL01000013">
    <property type="protein sequence ID" value="GFO95018.1"/>
    <property type="molecule type" value="Genomic_DNA"/>
</dbReference>
<evidence type="ECO:0000313" key="3">
    <source>
        <dbReference type="Proteomes" id="UP000660047"/>
    </source>
</evidence>
<gene>
    <name evidence="2" type="ORF">COEU31_20640</name>
</gene>
<feature type="region of interest" description="Disordered" evidence="1">
    <location>
        <begin position="127"/>
        <end position="187"/>
    </location>
</feature>
<feature type="compositionally biased region" description="Polar residues" evidence="1">
    <location>
        <begin position="127"/>
        <end position="146"/>
    </location>
</feature>
<reference evidence="2" key="1">
    <citation type="submission" date="2020-06" db="EMBL/GenBank/DDBJ databases">
        <title>Characterization of fructooligosaccharide metabolism and fructooligosaccharide-degrading enzymes in human commensal butyrate producers.</title>
        <authorList>
            <person name="Tanno H."/>
            <person name="Fujii T."/>
            <person name="Hirano K."/>
            <person name="Maeno S."/>
            <person name="Tonozuka T."/>
            <person name="Sakamoto M."/>
            <person name="Ohkuma M."/>
            <person name="Tochio T."/>
            <person name="Endo A."/>
        </authorList>
    </citation>
    <scope>NUCLEOTIDE SEQUENCE</scope>
    <source>
        <strain evidence="2">JCM 31265</strain>
    </source>
</reference>
<evidence type="ECO:0008006" key="4">
    <source>
        <dbReference type="Google" id="ProtNLM"/>
    </source>
</evidence>
<dbReference type="RefSeq" id="WP_055224395.1">
    <property type="nucleotide sequence ID" value="NZ_BLYL01000013.1"/>
</dbReference>
<protein>
    <recommendedName>
        <fullName evidence="4">Helix-turn-helix domain-containing protein</fullName>
    </recommendedName>
</protein>
<accession>A0AAI9K3X2</accession>
<proteinExistence type="predicted"/>